<proteinExistence type="predicted"/>
<feature type="domain" description="Actin homologue MreB-like C-terminal" evidence="2">
    <location>
        <begin position="211"/>
        <end position="332"/>
    </location>
</feature>
<protein>
    <submittedName>
        <fullName evidence="3">Uncharacterized protein</fullName>
    </submittedName>
</protein>
<evidence type="ECO:0000313" key="4">
    <source>
        <dbReference type="Proteomes" id="UP000070456"/>
    </source>
</evidence>
<dbReference type="RefSeq" id="WP_068556554.1">
    <property type="nucleotide sequence ID" value="NZ_LOEE01000042.1"/>
</dbReference>
<dbReference type="Gene3D" id="3.30.420.40">
    <property type="match status" value="2"/>
</dbReference>
<evidence type="ECO:0000259" key="2">
    <source>
        <dbReference type="Pfam" id="PF21522"/>
    </source>
</evidence>
<dbReference type="Pfam" id="PF21522">
    <property type="entry name" value="MreB-like_C"/>
    <property type="match status" value="1"/>
</dbReference>
<feature type="domain" description="Actin-like protein N-terminal" evidence="1">
    <location>
        <begin position="9"/>
        <end position="180"/>
    </location>
</feature>
<dbReference type="Proteomes" id="UP000070456">
    <property type="component" value="Unassembled WGS sequence"/>
</dbReference>
<dbReference type="STRING" id="520762.AN619_20130"/>
<keyword evidence="4" id="KW-1185">Reference proteome</keyword>
<dbReference type="Pfam" id="PF17989">
    <property type="entry name" value="ALP_N"/>
    <property type="match status" value="1"/>
</dbReference>
<dbReference type="SUPFAM" id="SSF53067">
    <property type="entry name" value="Actin-like ATPase domain"/>
    <property type="match status" value="2"/>
</dbReference>
<organism evidence="3 4">
    <name type="scientific">Thermotalea metallivorans</name>
    <dbReference type="NCBI Taxonomy" id="520762"/>
    <lineage>
        <taxon>Bacteria</taxon>
        <taxon>Bacillati</taxon>
        <taxon>Bacillota</taxon>
        <taxon>Clostridia</taxon>
        <taxon>Peptostreptococcales</taxon>
        <taxon>Thermotaleaceae</taxon>
        <taxon>Thermotalea</taxon>
    </lineage>
</organism>
<name>A0A140L3B8_9FIRM</name>
<dbReference type="InterPro" id="IPR040607">
    <property type="entry name" value="ALP_N"/>
</dbReference>
<comment type="caution">
    <text evidence="3">The sequence shown here is derived from an EMBL/GenBank/DDBJ whole genome shotgun (WGS) entry which is preliminary data.</text>
</comment>
<accession>A0A140L3B8</accession>
<dbReference type="InterPro" id="IPR049067">
    <property type="entry name" value="MreB-like_C"/>
</dbReference>
<dbReference type="OrthoDB" id="5412507at2"/>
<dbReference type="InterPro" id="IPR043129">
    <property type="entry name" value="ATPase_NBD"/>
</dbReference>
<gene>
    <name evidence="3" type="ORF">AN619_20130</name>
</gene>
<evidence type="ECO:0000313" key="3">
    <source>
        <dbReference type="EMBL" id="KXG75043.1"/>
    </source>
</evidence>
<sequence length="380" mass="43190">MKNNLLPVGADLGNDAFKIIGPSKRELFIMNIIAPWHERRVINEDTRFPLNLLEVEIQSQNQTLGKYFVGGMAYNFNRGILRERTIADRHNGKAKDIETLIVLITSIAVSLLKPNAKKIKEKIILGTMLPTEEYFRNNRENVSILENRLKGIHCIKFLNPVFNGVEVEFEIVDVVTQPEGLCAINAMMYDDHGELLDEYENNYAERTILGFDIGALTSDVTVIHNFELRTFFGIDKGTIDPLNRIIDYIKTEYKVTIPRHKLDNTIIRNEKLLIYGEEIANFRDICKQMIDYEARQLVDEFSSKAAAAGIQLPDIGLIILCGGGSLLFKEIIQKNLSRIPMMFSKNAIMLNALGAWKNANRLKNKYSDSSSLDYVAITQE</sequence>
<dbReference type="CDD" id="cd24023">
    <property type="entry name" value="ASKHA_NBD_ParM_Alp7A-like"/>
    <property type="match status" value="1"/>
</dbReference>
<dbReference type="EMBL" id="LOEE01000042">
    <property type="protein sequence ID" value="KXG75043.1"/>
    <property type="molecule type" value="Genomic_DNA"/>
</dbReference>
<reference evidence="3 4" key="1">
    <citation type="submission" date="2015-12" db="EMBL/GenBank/DDBJ databases">
        <title>Draft genome sequence of the thermoanaerobe Thermotalea metallivorans, an isolate from the runoff channel of the Great Artesian Basin, Australia.</title>
        <authorList>
            <person name="Patel B.K."/>
        </authorList>
    </citation>
    <scope>NUCLEOTIDE SEQUENCE [LARGE SCALE GENOMIC DNA]</scope>
    <source>
        <strain evidence="3 4">B2-1</strain>
    </source>
</reference>
<dbReference type="AlphaFoldDB" id="A0A140L3B8"/>
<evidence type="ECO:0000259" key="1">
    <source>
        <dbReference type="Pfam" id="PF17989"/>
    </source>
</evidence>